<keyword evidence="2" id="KW-1185">Reference proteome</keyword>
<name>A0A1I8P4M0_STOCA</name>
<evidence type="ECO:0000313" key="1">
    <source>
        <dbReference type="EnsemblMetazoa" id="SCAU004731-PA"/>
    </source>
</evidence>
<dbReference type="OrthoDB" id="7988943at2759"/>
<protein>
    <submittedName>
        <fullName evidence="1">Uncharacterized protein</fullName>
    </submittedName>
</protein>
<gene>
    <name evidence="1" type="primary">106090724</name>
</gene>
<dbReference type="KEGG" id="scac:106090724"/>
<accession>A0A1I8P4M0</accession>
<evidence type="ECO:0000313" key="2">
    <source>
        <dbReference type="Proteomes" id="UP000095300"/>
    </source>
</evidence>
<proteinExistence type="predicted"/>
<dbReference type="Pfam" id="PF06522">
    <property type="entry name" value="B12D"/>
    <property type="match status" value="1"/>
</dbReference>
<dbReference type="AlphaFoldDB" id="A0A1I8P4M0"/>
<organism evidence="1 2">
    <name type="scientific">Stomoxys calcitrans</name>
    <name type="common">Stable fly</name>
    <name type="synonym">Conops calcitrans</name>
    <dbReference type="NCBI Taxonomy" id="35570"/>
    <lineage>
        <taxon>Eukaryota</taxon>
        <taxon>Metazoa</taxon>
        <taxon>Ecdysozoa</taxon>
        <taxon>Arthropoda</taxon>
        <taxon>Hexapoda</taxon>
        <taxon>Insecta</taxon>
        <taxon>Pterygota</taxon>
        <taxon>Neoptera</taxon>
        <taxon>Endopterygota</taxon>
        <taxon>Diptera</taxon>
        <taxon>Brachycera</taxon>
        <taxon>Muscomorpha</taxon>
        <taxon>Muscoidea</taxon>
        <taxon>Muscidae</taxon>
        <taxon>Stomoxys</taxon>
    </lineage>
</organism>
<reference evidence="1" key="1">
    <citation type="submission" date="2020-05" db="UniProtKB">
        <authorList>
            <consortium name="EnsemblMetazoa"/>
        </authorList>
    </citation>
    <scope>IDENTIFICATION</scope>
    <source>
        <strain evidence="1">USDA</strain>
    </source>
</reference>
<dbReference type="EnsemblMetazoa" id="SCAU004731-RA">
    <property type="protein sequence ID" value="SCAU004731-PA"/>
    <property type="gene ID" value="SCAU004731"/>
</dbReference>
<dbReference type="InterPro" id="IPR010530">
    <property type="entry name" value="B12D"/>
</dbReference>
<dbReference type="Proteomes" id="UP000095300">
    <property type="component" value="Unassembled WGS sequence"/>
</dbReference>
<sequence length="130" mass="15031">MAFRMVRHKALQSVVLSTMTIRNRSNLTPMAGWLEKPKSLLFHPTNILKHAEVIPIGLITLLGFTCEILYTIRTAFTRDDVRFLNKKMACEQIETREGPLYPAPIRKFRIYNQKYEVPKGLIEATRPSID</sequence>
<dbReference type="VEuPathDB" id="VectorBase:SCAU004731"/>